<keyword evidence="4" id="KW-0378">Hydrolase</keyword>
<evidence type="ECO:0000313" key="8">
    <source>
        <dbReference type="Proteomes" id="UP000249146"/>
    </source>
</evidence>
<dbReference type="SUPFAM" id="SSF47413">
    <property type="entry name" value="lambda repressor-like DNA-binding domains"/>
    <property type="match status" value="1"/>
</dbReference>
<dbReference type="SMART" id="SM00530">
    <property type="entry name" value="HTH_XRE"/>
    <property type="match status" value="1"/>
</dbReference>
<evidence type="ECO:0000313" key="4">
    <source>
        <dbReference type="EMBL" id="RAL69709.1"/>
    </source>
</evidence>
<dbReference type="Gene3D" id="1.10.260.40">
    <property type="entry name" value="lambda repressor-like DNA-binding domains"/>
    <property type="match status" value="1"/>
</dbReference>
<dbReference type="RefSeq" id="WP_011309349.1">
    <property type="nucleotide sequence ID" value="NZ_CP019867.1"/>
</dbReference>
<dbReference type="GO" id="GO:0006508">
    <property type="term" value="P:proteolysis"/>
    <property type="evidence" value="ECO:0007669"/>
    <property type="project" value="UniProtKB-KW"/>
</dbReference>
<dbReference type="EMBL" id="CP011127">
    <property type="protein sequence ID" value="AMU86586.1"/>
    <property type="molecule type" value="Genomic_DNA"/>
</dbReference>
<dbReference type="Pfam" id="PF01381">
    <property type="entry name" value="HTH_3"/>
    <property type="match status" value="1"/>
</dbReference>
<accession>A0A142V9S3</accession>
<protein>
    <submittedName>
        <fullName evidence="4">SOS-response repressor and protease LexA</fullName>
        <ecNumber evidence="4">3.4.21.88</ecNumber>
    </submittedName>
    <submittedName>
        <fullName evidence="3">Transcriptional regulator</fullName>
    </submittedName>
</protein>
<keyword evidence="4" id="KW-0645">Protease</keyword>
<dbReference type="EC" id="3.4.21.88" evidence="4"/>
<dbReference type="EMBL" id="QGLD01000008">
    <property type="protein sequence ID" value="RAL71035.1"/>
    <property type="molecule type" value="Genomic_DNA"/>
</dbReference>
<dbReference type="InterPro" id="IPR015927">
    <property type="entry name" value="Peptidase_S24_S26A/B/C"/>
</dbReference>
<feature type="domain" description="HTH cro/C1-type" evidence="2">
    <location>
        <begin position="8"/>
        <end position="63"/>
    </location>
</feature>
<dbReference type="PATRIC" id="fig|61435.6.peg.1438"/>
<dbReference type="GO" id="GO:0005829">
    <property type="term" value="C:cytosol"/>
    <property type="evidence" value="ECO:0007669"/>
    <property type="project" value="TreeGrafter"/>
</dbReference>
<dbReference type="Proteomes" id="UP000249146">
    <property type="component" value="Unassembled WGS sequence"/>
</dbReference>
<dbReference type="Proteomes" id="UP000248786">
    <property type="component" value="Unassembled WGS sequence"/>
</dbReference>
<dbReference type="Proteomes" id="UP000076394">
    <property type="component" value="Chromosome"/>
</dbReference>
<dbReference type="AlphaFoldDB" id="A0A142V9S3"/>
<keyword evidence="1" id="KW-0238">DNA-binding</keyword>
<dbReference type="GO" id="GO:0003677">
    <property type="term" value="F:DNA binding"/>
    <property type="evidence" value="ECO:0007669"/>
    <property type="project" value="UniProtKB-KW"/>
</dbReference>
<dbReference type="InterPro" id="IPR050807">
    <property type="entry name" value="TransReg_Diox_bact_type"/>
</dbReference>
<dbReference type="OMA" id="CMPERRP"/>
<proteinExistence type="predicted"/>
<dbReference type="InterPro" id="IPR010982">
    <property type="entry name" value="Lambda_DNA-bd_dom_sf"/>
</dbReference>
<evidence type="ECO:0000313" key="6">
    <source>
        <dbReference type="Proteomes" id="UP000076394"/>
    </source>
</evidence>
<organism evidence="3 6">
    <name type="scientific">Dehalococcoides mccartyi</name>
    <dbReference type="NCBI Taxonomy" id="61435"/>
    <lineage>
        <taxon>Bacteria</taxon>
        <taxon>Bacillati</taxon>
        <taxon>Chloroflexota</taxon>
        <taxon>Dehalococcoidia</taxon>
        <taxon>Dehalococcoidales</taxon>
        <taxon>Dehalococcoidaceae</taxon>
        <taxon>Dehalococcoides</taxon>
    </lineage>
</organism>
<dbReference type="CDD" id="cd00093">
    <property type="entry name" value="HTH_XRE"/>
    <property type="match status" value="1"/>
</dbReference>
<evidence type="ECO:0000313" key="7">
    <source>
        <dbReference type="Proteomes" id="UP000248786"/>
    </source>
</evidence>
<dbReference type="InterPro" id="IPR001387">
    <property type="entry name" value="Cro/C1-type_HTH"/>
</dbReference>
<evidence type="ECO:0000256" key="1">
    <source>
        <dbReference type="ARBA" id="ARBA00023125"/>
    </source>
</evidence>
<dbReference type="EMBL" id="QGLC01000009">
    <property type="protein sequence ID" value="RAL69709.1"/>
    <property type="molecule type" value="Genomic_DNA"/>
</dbReference>
<dbReference type="InterPro" id="IPR036286">
    <property type="entry name" value="LexA/Signal_pep-like_sf"/>
</dbReference>
<dbReference type="Pfam" id="PF00717">
    <property type="entry name" value="Peptidase_S24"/>
    <property type="match status" value="1"/>
</dbReference>
<dbReference type="PANTHER" id="PTHR46797">
    <property type="entry name" value="HTH-TYPE TRANSCRIPTIONAL REGULATOR"/>
    <property type="match status" value="1"/>
</dbReference>
<sequence>MMSIGEKIREFRKARGWTPEYLGTRSGLSGQYIRKLEKGERQSITLATANKLSNAFGIEPAKLISENDNSSPRQIEDILAEVRSIFKRLETVEVCVHGCMPERKTYNELAYKSFLIPRSIVENLKNIYALQVEDNHLEHFGIYPGEMVVIQAEHTIEDGNLYACQIDQGVYGYNLYSTENGFRISNGNGTSHDLPLSEIKVLGRILLSYKCKVF</sequence>
<dbReference type="GO" id="GO:0004252">
    <property type="term" value="F:serine-type endopeptidase activity"/>
    <property type="evidence" value="ECO:0007669"/>
    <property type="project" value="UniProtKB-EC"/>
</dbReference>
<dbReference type="GO" id="GO:0003700">
    <property type="term" value="F:DNA-binding transcription factor activity"/>
    <property type="evidence" value="ECO:0007669"/>
    <property type="project" value="TreeGrafter"/>
</dbReference>
<evidence type="ECO:0000313" key="3">
    <source>
        <dbReference type="EMBL" id="AMU86586.1"/>
    </source>
</evidence>
<dbReference type="PROSITE" id="PS50943">
    <property type="entry name" value="HTH_CROC1"/>
    <property type="match status" value="1"/>
</dbReference>
<dbReference type="SUPFAM" id="SSF51306">
    <property type="entry name" value="LexA/Signal peptidase"/>
    <property type="match status" value="1"/>
</dbReference>
<reference evidence="3 6" key="1">
    <citation type="submission" date="2015-03" db="EMBL/GenBank/DDBJ databases">
        <title>Genomic characterization of Dehalococcoides mccartyi strain 11a5, an unusal plasmid-containing chloroethene dechlorinator.</title>
        <authorList>
            <person name="Zhao S."/>
            <person name="Ding C."/>
            <person name="He J."/>
        </authorList>
    </citation>
    <scope>NUCLEOTIDE SEQUENCE [LARGE SCALE GENOMIC DNA]</scope>
    <source>
        <strain evidence="3 6">11a5</strain>
    </source>
</reference>
<dbReference type="PANTHER" id="PTHR46797:SF1">
    <property type="entry name" value="METHYLPHOSPHONATE SYNTHASE"/>
    <property type="match status" value="1"/>
</dbReference>
<dbReference type="Gene3D" id="2.10.109.10">
    <property type="entry name" value="Umud Fragment, subunit A"/>
    <property type="match status" value="1"/>
</dbReference>
<name>A0A142V9S3_9CHLR</name>
<dbReference type="OrthoDB" id="9814553at2"/>
<evidence type="ECO:0000259" key="2">
    <source>
        <dbReference type="PROSITE" id="PS50943"/>
    </source>
</evidence>
<reference evidence="7 8" key="2">
    <citation type="submission" date="2018-05" db="EMBL/GenBank/DDBJ databases">
        <title>Draft genome sequences of Dehalococcoides mccartyi strains RC and KS.</title>
        <authorList>
            <person name="Higgins S.A."/>
            <person name="Padilla-Crespo E."/>
            <person name="Loeffler F.E."/>
        </authorList>
    </citation>
    <scope>NUCLEOTIDE SEQUENCE [LARGE SCALE GENOMIC DNA]</scope>
    <source>
        <strain evidence="5 7">KS</strain>
        <strain evidence="4 8">RC</strain>
    </source>
</reference>
<gene>
    <name evidence="5" type="ORF">C1G86_0794</name>
    <name evidence="4" type="ORF">C1G87_0793</name>
    <name evidence="3" type="ORF">Dm11a5_0760</name>
</gene>
<evidence type="ECO:0000313" key="5">
    <source>
        <dbReference type="EMBL" id="RAL71035.1"/>
    </source>
</evidence>